<accession>A0A3T0NA21</accession>
<gene>
    <name evidence="1" type="ORF">EBB79_23235</name>
</gene>
<evidence type="ECO:0000313" key="1">
    <source>
        <dbReference type="EMBL" id="AZV80863.1"/>
    </source>
</evidence>
<evidence type="ECO:0000313" key="2">
    <source>
        <dbReference type="Proteomes" id="UP000283063"/>
    </source>
</evidence>
<dbReference type="Gene3D" id="1.20.144.10">
    <property type="entry name" value="Phosphatidic acid phosphatase type 2/haloperoxidase"/>
    <property type="match status" value="1"/>
</dbReference>
<sequence>MDFDPDIRPGSPNDTKNLVRLSPDVRASLFMFEMGTRVAFSETQGDTATANLWRLDTGAEGPPKPHDTPLVSLTAPTIMQFKQQMAYLTAYADLRADRAAEILQQTSMISPFLASIAFMDPARTPYTLELLSAALRFTNYCGMRMKYGIAAKRPVEFSPQVQPVIMTPTHGSLPSGHATEAFITARILWKLLRSSDAKQYRQDGVWGDVHAFGVAHCDK</sequence>
<evidence type="ECO:0008006" key="3">
    <source>
        <dbReference type="Google" id="ProtNLM"/>
    </source>
</evidence>
<keyword evidence="1" id="KW-0614">Plasmid</keyword>
<dbReference type="KEGG" id="sedi:EBB79_23235"/>
<protein>
    <recommendedName>
        <fullName evidence="3">Phosphatase PAP2 family protein</fullName>
    </recommendedName>
</protein>
<reference evidence="1 2" key="1">
    <citation type="submission" date="2018-10" db="EMBL/GenBank/DDBJ databases">
        <title>Parasedimentitalea marina sp. nov., a psychrophilic bacterium isolated from deep seawater of the New Britain Trench.</title>
        <authorList>
            <person name="Cao J."/>
        </authorList>
    </citation>
    <scope>NUCLEOTIDE SEQUENCE [LARGE SCALE GENOMIC DNA]</scope>
    <source>
        <strain evidence="1 2">W43</strain>
        <plasmid evidence="1 2">pW43B</plasmid>
    </source>
</reference>
<dbReference type="InterPro" id="IPR036938">
    <property type="entry name" value="PAP2/HPO_sf"/>
</dbReference>
<dbReference type="EMBL" id="CP033221">
    <property type="protein sequence ID" value="AZV80863.1"/>
    <property type="molecule type" value="Genomic_DNA"/>
</dbReference>
<keyword evidence="2" id="KW-1185">Reference proteome</keyword>
<organism evidence="1 2">
    <name type="scientific">Parasedimentitalea marina</name>
    <dbReference type="NCBI Taxonomy" id="2483033"/>
    <lineage>
        <taxon>Bacteria</taxon>
        <taxon>Pseudomonadati</taxon>
        <taxon>Pseudomonadota</taxon>
        <taxon>Alphaproteobacteria</taxon>
        <taxon>Rhodobacterales</taxon>
        <taxon>Paracoccaceae</taxon>
        <taxon>Parasedimentitalea</taxon>
    </lineage>
</organism>
<geneLocation type="plasmid" evidence="1 2">
    <name>pW43B</name>
</geneLocation>
<dbReference type="AlphaFoldDB" id="A0A3T0NA21"/>
<name>A0A3T0NA21_9RHOB</name>
<dbReference type="Proteomes" id="UP000283063">
    <property type="component" value="Plasmid pW43B"/>
</dbReference>
<dbReference type="SUPFAM" id="SSF48317">
    <property type="entry name" value="Acid phosphatase/Vanadium-dependent haloperoxidase"/>
    <property type="match status" value="1"/>
</dbReference>
<proteinExistence type="predicted"/>